<feature type="compositionally biased region" description="Basic residues" evidence="1">
    <location>
        <begin position="583"/>
        <end position="596"/>
    </location>
</feature>
<feature type="non-terminal residue" evidence="2">
    <location>
        <position position="1"/>
    </location>
</feature>
<feature type="compositionally biased region" description="Basic residues" evidence="1">
    <location>
        <begin position="448"/>
        <end position="467"/>
    </location>
</feature>
<feature type="non-terminal residue" evidence="2">
    <location>
        <position position="779"/>
    </location>
</feature>
<feature type="compositionally biased region" description="Basic residues" evidence="1">
    <location>
        <begin position="634"/>
        <end position="659"/>
    </location>
</feature>
<feature type="compositionally biased region" description="Basic residues" evidence="1">
    <location>
        <begin position="745"/>
        <end position="755"/>
    </location>
</feature>
<feature type="compositionally biased region" description="Basic and acidic residues" evidence="1">
    <location>
        <begin position="525"/>
        <end position="535"/>
    </location>
</feature>
<feature type="compositionally biased region" description="Basic and acidic residues" evidence="1">
    <location>
        <begin position="365"/>
        <end position="379"/>
    </location>
</feature>
<organism evidence="2">
    <name type="scientific">uncultured Solirubrobacterales bacterium</name>
    <dbReference type="NCBI Taxonomy" id="768556"/>
    <lineage>
        <taxon>Bacteria</taxon>
        <taxon>Bacillati</taxon>
        <taxon>Actinomycetota</taxon>
        <taxon>Thermoleophilia</taxon>
        <taxon>Solirubrobacterales</taxon>
        <taxon>environmental samples</taxon>
    </lineage>
</organism>
<feature type="compositionally biased region" description="Basic and acidic residues" evidence="1">
    <location>
        <begin position="474"/>
        <end position="492"/>
    </location>
</feature>
<feature type="compositionally biased region" description="Low complexity" evidence="1">
    <location>
        <begin position="699"/>
        <end position="708"/>
    </location>
</feature>
<feature type="compositionally biased region" description="Gly residues" evidence="1">
    <location>
        <begin position="428"/>
        <end position="438"/>
    </location>
</feature>
<feature type="compositionally biased region" description="Low complexity" evidence="1">
    <location>
        <begin position="395"/>
        <end position="406"/>
    </location>
</feature>
<feature type="compositionally biased region" description="Low complexity" evidence="1">
    <location>
        <begin position="597"/>
        <end position="626"/>
    </location>
</feature>
<feature type="compositionally biased region" description="Basic and acidic residues" evidence="1">
    <location>
        <begin position="310"/>
        <end position="322"/>
    </location>
</feature>
<evidence type="ECO:0000256" key="1">
    <source>
        <dbReference type="SAM" id="MobiDB-lite"/>
    </source>
</evidence>
<feature type="compositionally biased region" description="Low complexity" evidence="1">
    <location>
        <begin position="724"/>
        <end position="735"/>
    </location>
</feature>
<reference evidence="2" key="1">
    <citation type="submission" date="2020-02" db="EMBL/GenBank/DDBJ databases">
        <authorList>
            <person name="Meier V. D."/>
        </authorList>
    </citation>
    <scope>NUCLEOTIDE SEQUENCE</scope>
    <source>
        <strain evidence="2">AVDCRST_MAG45</strain>
    </source>
</reference>
<protein>
    <submittedName>
        <fullName evidence="2">Diguanylate cyclase/phosphodiesterase (GGDEF &amp; EAL domains) with PAS/PAC sensor(S)</fullName>
    </submittedName>
</protein>
<feature type="region of interest" description="Disordered" evidence="1">
    <location>
        <begin position="257"/>
        <end position="779"/>
    </location>
</feature>
<feature type="compositionally biased region" description="Basic residues" evidence="1">
    <location>
        <begin position="493"/>
        <end position="519"/>
    </location>
</feature>
<feature type="compositionally biased region" description="Basic residues" evidence="1">
    <location>
        <begin position="682"/>
        <end position="691"/>
    </location>
</feature>
<proteinExistence type="predicted"/>
<feature type="region of interest" description="Disordered" evidence="1">
    <location>
        <begin position="117"/>
        <end position="206"/>
    </location>
</feature>
<sequence length="779" mass="85737">GEGPARRGCPPGQGPAVRLGPLRRSGRRPDPLSRLRGASASRQPAGRRVGLPHPARIRRGALPDTRSARTRRPRGLDSHHSRPGSLDARGDLLGDRACRRAGAGSALPLAGRRGLAPLLPGRLHRPRPARPPTPRPVPAGRVARRDRGRPRDGRTRRRLPPPADRRRLGGELRGARHEPGLPAGRPRALRRRHGAVRPDRLASRANLVRPRPRFRGVGHRRCSLRVPGRNADLLRGVAGGCAVAVGDVLLRARRLAAREDPRGGPPAPMAGARRPRHRRPHRPRSARLRTLRSARAVRGPPGRLHGARRRPQDPPRLPRDPRACGLPPPRAHRPADGTRQSTLPLRRARARDRPGARRRPARSAAGDRPRPLQRAERHARPSGRRPAARADRTAASRGAAEGLTARPTRRRRVCRGPPARLRRRRGARGGPSRTGGGDAPVRAERSARGRRRERRRRGVPRSRRQRRVAAAASRHRDVQRQGRPHGRGDLRARARRPQPRPPRPRRRPPRRRGTRRARRALSAEGRPEHGRDRWGRGPGPLATPDARPASARRVPAARRGDGAHGPADPARPRALATAGSRLAPRRYRPQRRRQRGRAQPARSALPRAGDRGAAALRPAAGAAPAGDHGGQHHERPRARPRRPRSARRARRQVVPRRLRNGTVVALAAQAPAGRRDQDRPVVRPRHVSRPHRSGDRPLGGRARAQPRAARGRRGCRERRDLARARPPGMRSAPGLLPEPPGPRERAHRLAARTPRRGLEPAVARAGRAARDAGAEPSVL</sequence>
<dbReference type="EMBL" id="CADCVU010000080">
    <property type="protein sequence ID" value="CAA9493938.1"/>
    <property type="molecule type" value="Genomic_DNA"/>
</dbReference>
<accession>A0A6J4SBH2</accession>
<name>A0A6J4SBH2_9ACTN</name>
<feature type="compositionally biased region" description="Basic and acidic residues" evidence="1">
    <location>
        <begin position="163"/>
        <end position="179"/>
    </location>
</feature>
<feature type="compositionally biased region" description="Basic residues" evidence="1">
    <location>
        <begin position="273"/>
        <end position="292"/>
    </location>
</feature>
<evidence type="ECO:0000313" key="2">
    <source>
        <dbReference type="EMBL" id="CAA9493938.1"/>
    </source>
</evidence>
<feature type="compositionally biased region" description="Basic residues" evidence="1">
    <location>
        <begin position="346"/>
        <end position="361"/>
    </location>
</feature>
<feature type="compositionally biased region" description="Basic and acidic residues" evidence="1">
    <location>
        <begin position="143"/>
        <end position="153"/>
    </location>
</feature>
<feature type="region of interest" description="Disordered" evidence="1">
    <location>
        <begin position="1"/>
        <end position="91"/>
    </location>
</feature>
<dbReference type="AlphaFoldDB" id="A0A6J4SBH2"/>
<feature type="compositionally biased region" description="Basic residues" evidence="1">
    <location>
        <begin position="407"/>
        <end position="427"/>
    </location>
</feature>
<gene>
    <name evidence="2" type="ORF">AVDCRST_MAG45-902</name>
</gene>